<reference evidence="2 3" key="1">
    <citation type="submission" date="2014-04" db="EMBL/GenBank/DDBJ databases">
        <authorList>
            <consortium name="DOE Joint Genome Institute"/>
            <person name="Kuo A."/>
            <person name="Kohler A."/>
            <person name="Jargeat P."/>
            <person name="Nagy L.G."/>
            <person name="Floudas D."/>
            <person name="Copeland A."/>
            <person name="Barry K.W."/>
            <person name="Cichocki N."/>
            <person name="Veneault-Fourrey C."/>
            <person name="LaButti K."/>
            <person name="Lindquist E.A."/>
            <person name="Lipzen A."/>
            <person name="Lundell T."/>
            <person name="Morin E."/>
            <person name="Murat C."/>
            <person name="Sun H."/>
            <person name="Tunlid A."/>
            <person name="Henrissat B."/>
            <person name="Grigoriev I.V."/>
            <person name="Hibbett D.S."/>
            <person name="Martin F."/>
            <person name="Nordberg H.P."/>
            <person name="Cantor M.N."/>
            <person name="Hua S.X."/>
        </authorList>
    </citation>
    <scope>NUCLEOTIDE SEQUENCE [LARGE SCALE GENOMIC DNA]</scope>
    <source>
        <strain evidence="2 3">Ve08.2h10</strain>
    </source>
</reference>
<sequence length="166" mass="18841">SSPLQFRKELALSHNTMNMADTKSSKGLAATSIGTVDCARHNFKLPCSVGDLQKGERYNNMDYLFLSSLSKTAMPVLNVSYDIVCQWHKALWHQMQKSPTSLHLDYKSMEVTFLVPKFHLPTHIAQCQWLFSFNVIRGVGHTDGEPNPFEVKTDCTLSVSLFWWAD</sequence>
<dbReference type="STRING" id="930991.A0A0D0DD61"/>
<organism evidence="2 3">
    <name type="scientific">Paxillus rubicundulus Ve08.2h10</name>
    <dbReference type="NCBI Taxonomy" id="930991"/>
    <lineage>
        <taxon>Eukaryota</taxon>
        <taxon>Fungi</taxon>
        <taxon>Dikarya</taxon>
        <taxon>Basidiomycota</taxon>
        <taxon>Agaricomycotina</taxon>
        <taxon>Agaricomycetes</taxon>
        <taxon>Agaricomycetidae</taxon>
        <taxon>Boletales</taxon>
        <taxon>Paxilineae</taxon>
        <taxon>Paxillaceae</taxon>
        <taxon>Paxillus</taxon>
    </lineage>
</organism>
<proteinExistence type="predicted"/>
<evidence type="ECO:0000313" key="2">
    <source>
        <dbReference type="EMBL" id="KIK78614.1"/>
    </source>
</evidence>
<evidence type="ECO:0000313" key="1">
    <source>
        <dbReference type="EMBL" id="KIK75125.1"/>
    </source>
</evidence>
<evidence type="ECO:0000313" key="3">
    <source>
        <dbReference type="Proteomes" id="UP000054538"/>
    </source>
</evidence>
<name>A0A0D0DD61_9AGAM</name>
<dbReference type="InterPro" id="IPR040521">
    <property type="entry name" value="KDZ"/>
</dbReference>
<reference evidence="2" key="3">
    <citation type="submission" date="2015-02" db="EMBL/GenBank/DDBJ databases">
        <title>Evolutionary Origins and Diversification of the Mycorrhizal Mutualists.</title>
        <authorList>
            <consortium name="DOE Joint Genome Institute"/>
            <consortium name="Mycorrhizal Genomics Consortium"/>
            <person name="Kohler A."/>
            <person name="Kuo A."/>
            <person name="Nagy L.G."/>
            <person name="Floudas D."/>
            <person name="Copeland A."/>
            <person name="Barry K.W."/>
            <person name="Cichocki N."/>
            <person name="Veneault-Fourrey C."/>
            <person name="LaButti K."/>
            <person name="Lindquist E.A."/>
            <person name="Lipzen A."/>
            <person name="Lundell T."/>
            <person name="Morin E."/>
            <person name="Murat C."/>
            <person name="Riley R."/>
            <person name="Ohm R."/>
            <person name="Sun H."/>
            <person name="Tunlid A."/>
            <person name="Henrissat B."/>
            <person name="Grigoriev I.V."/>
            <person name="Hibbett D.S."/>
            <person name="Martin F."/>
        </authorList>
    </citation>
    <scope>NUCLEOTIDE SEQUENCE</scope>
    <source>
        <strain evidence="2">Ve08.2h10</strain>
    </source>
</reference>
<dbReference type="AlphaFoldDB" id="A0A0D0DD61"/>
<dbReference type="OrthoDB" id="3257768at2759"/>
<dbReference type="HOGENOM" id="CLU_003703_5_1_1"/>
<reference evidence="3" key="2">
    <citation type="submission" date="2015-01" db="EMBL/GenBank/DDBJ databases">
        <title>Evolutionary Origins and Diversification of the Mycorrhizal Mutualists.</title>
        <authorList>
            <consortium name="DOE Joint Genome Institute"/>
            <consortium name="Mycorrhizal Genomics Consortium"/>
            <person name="Kohler A."/>
            <person name="Kuo A."/>
            <person name="Nagy L.G."/>
            <person name="Floudas D."/>
            <person name="Copeland A."/>
            <person name="Barry K.W."/>
            <person name="Cichocki N."/>
            <person name="Veneault-Fourrey C."/>
            <person name="LaButti K."/>
            <person name="Lindquist E.A."/>
            <person name="Lipzen A."/>
            <person name="Lundell T."/>
            <person name="Morin E."/>
            <person name="Murat C."/>
            <person name="Riley R."/>
            <person name="Ohm R."/>
            <person name="Sun H."/>
            <person name="Tunlid A."/>
            <person name="Henrissat B."/>
            <person name="Grigoriev I.V."/>
            <person name="Hibbett D.S."/>
            <person name="Martin F."/>
        </authorList>
    </citation>
    <scope>NUCLEOTIDE SEQUENCE [LARGE SCALE GENOMIC DNA]</scope>
    <source>
        <strain evidence="1 3">Ve08.2h10</strain>
    </source>
</reference>
<dbReference type="Proteomes" id="UP000054538">
    <property type="component" value="Unassembled WGS sequence"/>
</dbReference>
<accession>A0A0D0DD61</accession>
<feature type="non-terminal residue" evidence="2">
    <location>
        <position position="1"/>
    </location>
</feature>
<protein>
    <submittedName>
        <fullName evidence="2">Uncharacterized protein</fullName>
    </submittedName>
</protein>
<keyword evidence="3" id="KW-1185">Reference proteome</keyword>
<dbReference type="Pfam" id="PF18758">
    <property type="entry name" value="KDZ"/>
    <property type="match status" value="1"/>
</dbReference>
<dbReference type="EMBL" id="KN828321">
    <property type="protein sequence ID" value="KIK75125.1"/>
    <property type="molecule type" value="Genomic_DNA"/>
</dbReference>
<dbReference type="EMBL" id="KN826532">
    <property type="protein sequence ID" value="KIK78614.1"/>
    <property type="molecule type" value="Genomic_DNA"/>
</dbReference>
<gene>
    <name evidence="2" type="ORF">PAXRUDRAFT_163495</name>
    <name evidence="1" type="ORF">PAXRUDRAFT_173716</name>
</gene>